<feature type="domain" description="Major facilitator superfamily (MFS) profile" evidence="6">
    <location>
        <begin position="41"/>
        <end position="491"/>
    </location>
</feature>
<evidence type="ECO:0000256" key="4">
    <source>
        <dbReference type="ARBA" id="ARBA00023136"/>
    </source>
</evidence>
<dbReference type="Proteomes" id="UP000016922">
    <property type="component" value="Unassembled WGS sequence"/>
</dbReference>
<feature type="transmembrane region" description="Helical" evidence="5">
    <location>
        <begin position="392"/>
        <end position="412"/>
    </location>
</feature>
<evidence type="ECO:0000313" key="8">
    <source>
        <dbReference type="Proteomes" id="UP000016922"/>
    </source>
</evidence>
<feature type="transmembrane region" description="Helical" evidence="5">
    <location>
        <begin position="304"/>
        <end position="323"/>
    </location>
</feature>
<organism evidence="7 8">
    <name type="scientific">Glarea lozoyensis (strain ATCC 20868 / MF5171)</name>
    <dbReference type="NCBI Taxonomy" id="1116229"/>
    <lineage>
        <taxon>Eukaryota</taxon>
        <taxon>Fungi</taxon>
        <taxon>Dikarya</taxon>
        <taxon>Ascomycota</taxon>
        <taxon>Pezizomycotina</taxon>
        <taxon>Leotiomycetes</taxon>
        <taxon>Helotiales</taxon>
        <taxon>Helotiaceae</taxon>
        <taxon>Glarea</taxon>
    </lineage>
</organism>
<dbReference type="OrthoDB" id="4139357at2759"/>
<evidence type="ECO:0000256" key="5">
    <source>
        <dbReference type="SAM" id="Phobius"/>
    </source>
</evidence>
<dbReference type="PROSITE" id="PS50850">
    <property type="entry name" value="MFS"/>
    <property type="match status" value="1"/>
</dbReference>
<dbReference type="RefSeq" id="XP_008082820.1">
    <property type="nucleotide sequence ID" value="XM_008084629.1"/>
</dbReference>
<evidence type="ECO:0000259" key="6">
    <source>
        <dbReference type="PROSITE" id="PS50850"/>
    </source>
</evidence>
<keyword evidence="8" id="KW-1185">Reference proteome</keyword>
<dbReference type="eggNOG" id="KOG0254">
    <property type="taxonomic scope" value="Eukaryota"/>
</dbReference>
<dbReference type="InterPro" id="IPR011701">
    <property type="entry name" value="MFS"/>
</dbReference>
<dbReference type="PRINTS" id="PR01036">
    <property type="entry name" value="TCRTETB"/>
</dbReference>
<keyword evidence="2 5" id="KW-0812">Transmembrane</keyword>
<feature type="transmembrane region" description="Helical" evidence="5">
    <location>
        <begin position="165"/>
        <end position="183"/>
    </location>
</feature>
<keyword evidence="3 5" id="KW-1133">Transmembrane helix</keyword>
<keyword evidence="4 5" id="KW-0472">Membrane</keyword>
<feature type="transmembrane region" description="Helical" evidence="5">
    <location>
        <begin position="367"/>
        <end position="386"/>
    </location>
</feature>
<gene>
    <name evidence="7" type="ORF">GLAREA_12866</name>
</gene>
<dbReference type="PANTHER" id="PTHR23501">
    <property type="entry name" value="MAJOR FACILITATOR SUPERFAMILY"/>
    <property type="match status" value="1"/>
</dbReference>
<feature type="transmembrane region" description="Helical" evidence="5">
    <location>
        <begin position="335"/>
        <end position="360"/>
    </location>
</feature>
<dbReference type="KEGG" id="glz:GLAREA_12866"/>
<name>S3DUN9_GLAL2</name>
<dbReference type="AlphaFoldDB" id="S3DUN9"/>
<proteinExistence type="predicted"/>
<dbReference type="PANTHER" id="PTHR23501:SF59">
    <property type="entry name" value="MAJOR FACILITATOR SUPERFAMILY (MFS) PROFILE DOMAIN-CONTAINING PROTEIN-RELATED"/>
    <property type="match status" value="1"/>
</dbReference>
<dbReference type="HOGENOM" id="CLU_000960_22_0_1"/>
<dbReference type="Gene3D" id="1.20.1720.10">
    <property type="entry name" value="Multidrug resistance protein D"/>
    <property type="match status" value="1"/>
</dbReference>
<feature type="transmembrane region" description="Helical" evidence="5">
    <location>
        <begin position="37"/>
        <end position="66"/>
    </location>
</feature>
<dbReference type="InterPro" id="IPR036259">
    <property type="entry name" value="MFS_trans_sf"/>
</dbReference>
<reference evidence="7 8" key="1">
    <citation type="journal article" date="2013" name="BMC Genomics">
        <title>Genomics-driven discovery of the pneumocandin biosynthetic gene cluster in the fungus Glarea lozoyensis.</title>
        <authorList>
            <person name="Chen L."/>
            <person name="Yue Q."/>
            <person name="Zhang X."/>
            <person name="Xiang M."/>
            <person name="Wang C."/>
            <person name="Li S."/>
            <person name="Che Y."/>
            <person name="Ortiz-Lopez F.J."/>
            <person name="Bills G.F."/>
            <person name="Liu X."/>
            <person name="An Z."/>
        </authorList>
    </citation>
    <scope>NUCLEOTIDE SEQUENCE [LARGE SCALE GENOMIC DNA]</scope>
    <source>
        <strain evidence="8">ATCC 20868 / MF5171</strain>
    </source>
</reference>
<dbReference type="Pfam" id="PF07690">
    <property type="entry name" value="MFS_1"/>
    <property type="match status" value="1"/>
</dbReference>
<dbReference type="GO" id="GO:0005886">
    <property type="term" value="C:plasma membrane"/>
    <property type="evidence" value="ECO:0007669"/>
    <property type="project" value="TreeGrafter"/>
</dbReference>
<dbReference type="GO" id="GO:0022857">
    <property type="term" value="F:transmembrane transporter activity"/>
    <property type="evidence" value="ECO:0007669"/>
    <property type="project" value="InterPro"/>
</dbReference>
<evidence type="ECO:0000313" key="7">
    <source>
        <dbReference type="EMBL" id="EPE30143.1"/>
    </source>
</evidence>
<dbReference type="Gene3D" id="1.20.1250.20">
    <property type="entry name" value="MFS general substrate transporter like domains"/>
    <property type="match status" value="1"/>
</dbReference>
<sequence>MNDSRLKASVAMQPLQIETPPEATTAASMGKPMEGKIFYIALSSLSVIALLDGLMTTALAPAIPVIIGSLHGSALEGFWAGTSFLLCACVFQPTFASLSQIFGRKPLLFLVLLLFTVGTIISAVAHGVAVLLLGRSIQGAGSGGILAMTLVIMTDIVTIRERGKWMGVILMQYAIGTIMGPIIGGAIVENISWRWIFWVVLPVCGFAFVMIFLFKEPHVRAGSMLEKLKMIDWFGQFLVIASPTAILIPISWGGLQYPWNSWRVLVPLILGIFGLIVFGFYEIYVAKEPVVVPRIMANRTAASIYFGSVITGILMFSELYYLPLYFEVAKGYSPLMAGVALIPQTFSICPASVITGILITRTGRYRWAIWSGWALTVLGTGLLYLLDVHTPTAVWVVIGVASVFGVGMNLSAMSIGVQATASDADLPTAAALYTFFRLFGQSAGVAIAGSIFQNQMERHLRRYADLAANASMLSKDAASLVLLLKTMPDSERKENIIQSYVDSLQIIWITMMGFSIAGFLTSFLVRGISLDRRGPTS</sequence>
<dbReference type="EMBL" id="KE145365">
    <property type="protein sequence ID" value="EPE30143.1"/>
    <property type="molecule type" value="Genomic_DNA"/>
</dbReference>
<dbReference type="OMA" id="PFIWAGW"/>
<dbReference type="SUPFAM" id="SSF103473">
    <property type="entry name" value="MFS general substrate transporter"/>
    <property type="match status" value="1"/>
</dbReference>
<accession>S3DUN9</accession>
<protein>
    <submittedName>
        <fullName evidence="7">MFS general substrate transporter</fullName>
    </submittedName>
</protein>
<feature type="transmembrane region" description="Helical" evidence="5">
    <location>
        <begin position="78"/>
        <end position="95"/>
    </location>
</feature>
<feature type="transmembrane region" description="Helical" evidence="5">
    <location>
        <begin position="234"/>
        <end position="252"/>
    </location>
</feature>
<feature type="transmembrane region" description="Helical" evidence="5">
    <location>
        <begin position="504"/>
        <end position="525"/>
    </location>
</feature>
<evidence type="ECO:0000256" key="2">
    <source>
        <dbReference type="ARBA" id="ARBA00022692"/>
    </source>
</evidence>
<evidence type="ECO:0000256" key="1">
    <source>
        <dbReference type="ARBA" id="ARBA00004141"/>
    </source>
</evidence>
<evidence type="ECO:0000256" key="3">
    <source>
        <dbReference type="ARBA" id="ARBA00022989"/>
    </source>
</evidence>
<feature type="transmembrane region" description="Helical" evidence="5">
    <location>
        <begin position="107"/>
        <end position="133"/>
    </location>
</feature>
<feature type="transmembrane region" description="Helical" evidence="5">
    <location>
        <begin position="195"/>
        <end position="214"/>
    </location>
</feature>
<dbReference type="InterPro" id="IPR020846">
    <property type="entry name" value="MFS_dom"/>
</dbReference>
<dbReference type="GeneID" id="19471906"/>
<feature type="transmembrane region" description="Helical" evidence="5">
    <location>
        <begin position="139"/>
        <end position="158"/>
    </location>
</feature>
<comment type="subcellular location">
    <subcellularLocation>
        <location evidence="1">Membrane</location>
        <topology evidence="1">Multi-pass membrane protein</topology>
    </subcellularLocation>
</comment>
<feature type="transmembrane region" description="Helical" evidence="5">
    <location>
        <begin position="264"/>
        <end position="284"/>
    </location>
</feature>